<evidence type="ECO:0000313" key="1">
    <source>
        <dbReference type="EMBL" id="MBP2294067.1"/>
    </source>
</evidence>
<comment type="caution">
    <text evidence="1">The sequence shown here is derived from an EMBL/GenBank/DDBJ whole genome shotgun (WGS) entry which is preliminary data.</text>
</comment>
<dbReference type="EMBL" id="JAGINP010000014">
    <property type="protein sequence ID" value="MBP2294067.1"/>
    <property type="molecule type" value="Genomic_DNA"/>
</dbReference>
<dbReference type="Proteomes" id="UP000781958">
    <property type="component" value="Unassembled WGS sequence"/>
</dbReference>
<evidence type="ECO:0000313" key="2">
    <source>
        <dbReference type="Proteomes" id="UP000781958"/>
    </source>
</evidence>
<protein>
    <recommendedName>
        <fullName evidence="3">Lipoprotein</fullName>
    </recommendedName>
</protein>
<accession>A0ABS4SQ36</accession>
<evidence type="ECO:0008006" key="3">
    <source>
        <dbReference type="Google" id="ProtNLM"/>
    </source>
</evidence>
<name>A0ABS4SQ36_9PROT</name>
<organism evidence="1 2">
    <name type="scientific">Azospirillum rugosum</name>
    <dbReference type="NCBI Taxonomy" id="416170"/>
    <lineage>
        <taxon>Bacteria</taxon>
        <taxon>Pseudomonadati</taxon>
        <taxon>Pseudomonadota</taxon>
        <taxon>Alphaproteobacteria</taxon>
        <taxon>Rhodospirillales</taxon>
        <taxon>Azospirillaceae</taxon>
        <taxon>Azospirillum</taxon>
    </lineage>
</organism>
<reference evidence="1 2" key="1">
    <citation type="submission" date="2021-03" db="EMBL/GenBank/DDBJ databases">
        <title>Genomic Encyclopedia of Type Strains, Phase III (KMG-III): the genomes of soil and plant-associated and newly described type strains.</title>
        <authorList>
            <person name="Whitman W."/>
        </authorList>
    </citation>
    <scope>NUCLEOTIDE SEQUENCE [LARGE SCALE GENOMIC DNA]</scope>
    <source>
        <strain evidence="1 2">IMMIB AFH-6</strain>
    </source>
</reference>
<keyword evidence="2" id="KW-1185">Reference proteome</keyword>
<sequence>MAFGGLAAAALAGCSSVGPTDNLVARKLTWISYLNGDDLRAACTKGEGTDRYRLVFNADYNKHVRAYDVMGDRSTGGAVVEARVLEAADITRIDLNDPAAVARGPVDRVQLTPRQFAIFVLKLYESGAFNPAPSGMRLPSNGVYWLVNGCRRGNWFFNAYPYPSDRFADVRFDGPLRELDHTGVPFPPLPRLAQPNLDGAPRTLPTGGRIDSAGPLFEVEVGRDGLVGPTAPFGRWLFAGGG</sequence>
<proteinExistence type="predicted"/>
<gene>
    <name evidence="1" type="ORF">J2851_003853</name>
</gene>